<accession>A0A2M9R6H2</accession>
<keyword evidence="3" id="KW-1185">Reference proteome</keyword>
<dbReference type="Proteomes" id="UP000231960">
    <property type="component" value="Unassembled WGS sequence"/>
</dbReference>
<dbReference type="AlphaFoldDB" id="A0A2M9R6H2"/>
<protein>
    <submittedName>
        <fullName evidence="2">Uncharacterized protein</fullName>
    </submittedName>
</protein>
<dbReference type="OrthoDB" id="6028159at2"/>
<keyword evidence="1" id="KW-0472">Membrane</keyword>
<comment type="caution">
    <text evidence="2">The sequence shown here is derived from an EMBL/GenBank/DDBJ whole genome shotgun (WGS) entry which is preliminary data.</text>
</comment>
<reference evidence="2 3" key="1">
    <citation type="submission" date="2017-06" db="EMBL/GenBank/DDBJ databases">
        <title>Description of Avrilella dinanensis gen. nov. sp. nov.</title>
        <authorList>
            <person name="Leyer C."/>
            <person name="Sassi M."/>
            <person name="Minet J."/>
            <person name="Kayal S."/>
            <person name="Cattoir V."/>
        </authorList>
    </citation>
    <scope>NUCLEOTIDE SEQUENCE [LARGE SCALE GENOMIC DNA]</scope>
    <source>
        <strain evidence="2 3">UR159</strain>
    </source>
</reference>
<dbReference type="InterPro" id="IPR048136">
    <property type="entry name" value="STM3941-like"/>
</dbReference>
<name>A0A2M9R6H2_9FLAO</name>
<gene>
    <name evidence="2" type="ORF">CDL10_07035</name>
</gene>
<dbReference type="EMBL" id="NIPO01000001">
    <property type="protein sequence ID" value="PJR04313.1"/>
    <property type="molecule type" value="Genomic_DNA"/>
</dbReference>
<evidence type="ECO:0000313" key="2">
    <source>
        <dbReference type="EMBL" id="PJR04313.1"/>
    </source>
</evidence>
<evidence type="ECO:0000256" key="1">
    <source>
        <dbReference type="SAM" id="Phobius"/>
    </source>
</evidence>
<dbReference type="RefSeq" id="WP_100677873.1">
    <property type="nucleotide sequence ID" value="NZ_NIPO01000001.1"/>
</dbReference>
<feature type="transmembrane region" description="Helical" evidence="1">
    <location>
        <begin position="12"/>
        <end position="32"/>
    </location>
</feature>
<sequence length="179" mass="20724">MKEIKIKTNKKKLIFLFFMSFALAFFSFWYILFPSDFVNIITRRKELIFIAGIIGSVVFGVSSIWIFFRLFDNKPGLIINEQGIIDNTNTGSIGLIKWDDIIEVRHKRIMSNSLMLIVVKDPQKYLQKVSVFKRLSLKQNINNYGTPIALTSVSLDCNFDELERIVNDAFSIIQQNNSE</sequence>
<organism evidence="2 3">
    <name type="scientific">Avrilella dinanensis</name>
    <dbReference type="NCBI Taxonomy" id="2008672"/>
    <lineage>
        <taxon>Bacteria</taxon>
        <taxon>Pseudomonadati</taxon>
        <taxon>Bacteroidota</taxon>
        <taxon>Flavobacteriia</taxon>
        <taxon>Flavobacteriales</taxon>
        <taxon>Flavobacteriaceae</taxon>
        <taxon>Avrilella</taxon>
    </lineage>
</organism>
<feature type="transmembrane region" description="Helical" evidence="1">
    <location>
        <begin position="47"/>
        <end position="68"/>
    </location>
</feature>
<dbReference type="NCBIfam" id="NF041635">
    <property type="entry name" value="STM3941_fam"/>
    <property type="match status" value="1"/>
</dbReference>
<keyword evidence="1" id="KW-0812">Transmembrane</keyword>
<keyword evidence="1" id="KW-1133">Transmembrane helix</keyword>
<proteinExistence type="predicted"/>
<evidence type="ECO:0000313" key="3">
    <source>
        <dbReference type="Proteomes" id="UP000231960"/>
    </source>
</evidence>